<organism evidence="4 5">
    <name type="scientific">Cupriavidus neocaledonicus</name>
    <dbReference type="NCBI Taxonomy" id="1040979"/>
    <lineage>
        <taxon>Bacteria</taxon>
        <taxon>Pseudomonadati</taxon>
        <taxon>Pseudomonadota</taxon>
        <taxon>Betaproteobacteria</taxon>
        <taxon>Burkholderiales</taxon>
        <taxon>Burkholderiaceae</taxon>
        <taxon>Cupriavidus</taxon>
    </lineage>
</organism>
<evidence type="ECO:0000313" key="3">
    <source>
        <dbReference type="EMBL" id="SOZ39905.1"/>
    </source>
</evidence>
<feature type="chain" id="PRO_5016649103" description="DUF2092 domain-containing protein" evidence="2">
    <location>
        <begin position="19"/>
        <end position="273"/>
    </location>
</feature>
<keyword evidence="4" id="KW-0614">Plasmid</keyword>
<dbReference type="InterPro" id="IPR029046">
    <property type="entry name" value="LolA/LolB/LppX"/>
</dbReference>
<keyword evidence="6" id="KW-1185">Reference proteome</keyword>
<evidence type="ECO:0000256" key="1">
    <source>
        <dbReference type="ARBA" id="ARBA00022729"/>
    </source>
</evidence>
<dbReference type="AlphaFoldDB" id="A0A375HVR0"/>
<evidence type="ECO:0008006" key="7">
    <source>
        <dbReference type="Google" id="ProtNLM"/>
    </source>
</evidence>
<evidence type="ECO:0000256" key="2">
    <source>
        <dbReference type="SAM" id="SignalP"/>
    </source>
</evidence>
<keyword evidence="1 2" id="KW-0732">Signal</keyword>
<evidence type="ECO:0000313" key="6">
    <source>
        <dbReference type="Proteomes" id="UP000256710"/>
    </source>
</evidence>
<dbReference type="Proteomes" id="UP000255168">
    <property type="component" value="Plasmid II"/>
</dbReference>
<evidence type="ECO:0000313" key="5">
    <source>
        <dbReference type="Proteomes" id="UP000255168"/>
    </source>
</evidence>
<dbReference type="EMBL" id="LT984807">
    <property type="protein sequence ID" value="SPD60760.1"/>
    <property type="molecule type" value="Genomic_DNA"/>
</dbReference>
<dbReference type="Gene3D" id="2.50.20.10">
    <property type="entry name" value="Lipoprotein localisation LolA/LolB/LppX"/>
    <property type="match status" value="1"/>
</dbReference>
<geneLocation type="plasmid" evidence="4">
    <name>II</name>
</geneLocation>
<feature type="signal peptide" evidence="2">
    <location>
        <begin position="1"/>
        <end position="18"/>
    </location>
</feature>
<geneLocation type="plasmid" evidence="5">
    <name>ii</name>
</geneLocation>
<dbReference type="Proteomes" id="UP000256710">
    <property type="component" value="Unassembled WGS sequence"/>
</dbReference>
<sequence>MYRVLSIAMLGISLAACASPAPTASAGQRGTGAPAAPAAAVQPAADGKAPADAVDPAVIQALNRMGGYLATLKRFSVDIDLDGERVLADGQKLQHSAAATIDAQRPNKMRVRMESARGQRQLIYDGKTVTLYQPAQKTYASTAATQNLGELVMHLRQRFGVEVPLDDLFLWGTPAAPLDHITSAMNAGTDLIDGDLCDHYALRQGAVDWQIWIARGNRPVPRKLVITNRADEARPQSVTWLDWNVKPAFKDAVFRFTPPPGAREARLVPLKTQ</sequence>
<evidence type="ECO:0000313" key="4">
    <source>
        <dbReference type="EMBL" id="SPD60760.1"/>
    </source>
</evidence>
<accession>A0A375HVR0</accession>
<dbReference type="EMBL" id="OFTC01000044">
    <property type="protein sequence ID" value="SOZ39905.1"/>
    <property type="molecule type" value="Genomic_DNA"/>
</dbReference>
<protein>
    <recommendedName>
        <fullName evidence="7">DUF2092 domain-containing protein</fullName>
    </recommendedName>
</protein>
<gene>
    <name evidence="3" type="ORF">CBM2605_B50077</name>
    <name evidence="4" type="ORF">CBM2607_MP21418</name>
</gene>
<dbReference type="SUPFAM" id="SSF89392">
    <property type="entry name" value="Prokaryotic lipoproteins and lipoprotein localization factors"/>
    <property type="match status" value="1"/>
</dbReference>
<dbReference type="RefSeq" id="WP_018005073.1">
    <property type="nucleotide sequence ID" value="NZ_AQUR01000085.1"/>
</dbReference>
<dbReference type="Pfam" id="PF09865">
    <property type="entry name" value="DUF2092"/>
    <property type="match status" value="1"/>
</dbReference>
<dbReference type="InterPro" id="IPR019207">
    <property type="entry name" value="DUF2092"/>
</dbReference>
<proteinExistence type="predicted"/>
<dbReference type="PROSITE" id="PS51257">
    <property type="entry name" value="PROKAR_LIPOPROTEIN"/>
    <property type="match status" value="1"/>
</dbReference>
<name>A0A375HVR0_9BURK</name>
<reference evidence="5 6" key="1">
    <citation type="submission" date="2018-01" db="EMBL/GenBank/DDBJ databases">
        <authorList>
            <person name="Clerissi C."/>
        </authorList>
    </citation>
    <scope>NUCLEOTIDE SEQUENCE [LARGE SCALE GENOMIC DNA]</scope>
    <source>
        <strain evidence="3">Cupriavidus taiwanensis STM 6082</strain>
        <strain evidence="4">Cupriavidus taiwanensis STM 6160</strain>
        <plasmid evidence="4">II</plasmid>
        <plasmid evidence="5">ii</plasmid>
    </source>
</reference>